<keyword evidence="2" id="KW-0472">Membrane</keyword>
<name>A0A2T2PA55_CORCC</name>
<proteinExistence type="predicted"/>
<reference evidence="3 4" key="1">
    <citation type="journal article" date="2018" name="Front. Microbiol.">
        <title>Genome-Wide Analysis of Corynespora cassiicola Leaf Fall Disease Putative Effectors.</title>
        <authorList>
            <person name="Lopez D."/>
            <person name="Ribeiro S."/>
            <person name="Label P."/>
            <person name="Fumanal B."/>
            <person name="Venisse J.S."/>
            <person name="Kohler A."/>
            <person name="de Oliveira R.R."/>
            <person name="Labutti K."/>
            <person name="Lipzen A."/>
            <person name="Lail K."/>
            <person name="Bauer D."/>
            <person name="Ohm R.A."/>
            <person name="Barry K.W."/>
            <person name="Spatafora J."/>
            <person name="Grigoriev I.V."/>
            <person name="Martin F.M."/>
            <person name="Pujade-Renaud V."/>
        </authorList>
    </citation>
    <scope>NUCLEOTIDE SEQUENCE [LARGE SCALE GENOMIC DNA]</scope>
    <source>
        <strain evidence="3 4">Philippines</strain>
    </source>
</reference>
<accession>A0A2T2PA55</accession>
<dbReference type="Proteomes" id="UP000240883">
    <property type="component" value="Unassembled WGS sequence"/>
</dbReference>
<keyword evidence="2" id="KW-1133">Transmembrane helix</keyword>
<keyword evidence="2" id="KW-0812">Transmembrane</keyword>
<evidence type="ECO:0000313" key="3">
    <source>
        <dbReference type="EMBL" id="PSN74552.1"/>
    </source>
</evidence>
<evidence type="ECO:0000256" key="2">
    <source>
        <dbReference type="SAM" id="Phobius"/>
    </source>
</evidence>
<protein>
    <submittedName>
        <fullName evidence="3">Uncharacterized protein</fullName>
    </submittedName>
</protein>
<feature type="compositionally biased region" description="Polar residues" evidence="1">
    <location>
        <begin position="1"/>
        <end position="10"/>
    </location>
</feature>
<sequence>MISACQTQVSKRGRPGFDSPRESNPPNRFIFLHFLVGVVLVVLVVLLLLLLADMSPFCAPFSKHCGRPLCTQFTKTRCHLVILLKYYTSLFFRMGSKRRKRADLLERRRRCNELSLRTCTTLMPRINAITPCS</sequence>
<evidence type="ECO:0000256" key="1">
    <source>
        <dbReference type="SAM" id="MobiDB-lite"/>
    </source>
</evidence>
<organism evidence="3 4">
    <name type="scientific">Corynespora cassiicola Philippines</name>
    <dbReference type="NCBI Taxonomy" id="1448308"/>
    <lineage>
        <taxon>Eukaryota</taxon>
        <taxon>Fungi</taxon>
        <taxon>Dikarya</taxon>
        <taxon>Ascomycota</taxon>
        <taxon>Pezizomycotina</taxon>
        <taxon>Dothideomycetes</taxon>
        <taxon>Pleosporomycetidae</taxon>
        <taxon>Pleosporales</taxon>
        <taxon>Corynesporascaceae</taxon>
        <taxon>Corynespora</taxon>
    </lineage>
</organism>
<evidence type="ECO:0000313" key="4">
    <source>
        <dbReference type="Proteomes" id="UP000240883"/>
    </source>
</evidence>
<gene>
    <name evidence="3" type="ORF">BS50DRAFT_18382</name>
</gene>
<feature type="region of interest" description="Disordered" evidence="1">
    <location>
        <begin position="1"/>
        <end position="21"/>
    </location>
</feature>
<dbReference type="EMBL" id="KZ678128">
    <property type="protein sequence ID" value="PSN74552.1"/>
    <property type="molecule type" value="Genomic_DNA"/>
</dbReference>
<dbReference type="AlphaFoldDB" id="A0A2T2PA55"/>
<keyword evidence="4" id="KW-1185">Reference proteome</keyword>
<feature type="transmembrane region" description="Helical" evidence="2">
    <location>
        <begin position="29"/>
        <end position="52"/>
    </location>
</feature>